<reference evidence="6" key="1">
    <citation type="submission" date="2025-08" db="UniProtKB">
        <authorList>
            <consortium name="Ensembl"/>
        </authorList>
    </citation>
    <scope>IDENTIFICATION</scope>
</reference>
<dbReference type="SUPFAM" id="SSF47954">
    <property type="entry name" value="Cyclin-like"/>
    <property type="match status" value="2"/>
</dbReference>
<dbReference type="InterPro" id="IPR004367">
    <property type="entry name" value="Cyclin_C-dom"/>
</dbReference>
<dbReference type="FunFam" id="1.10.472.10:FF:000096">
    <property type="entry name" value="G1/S-specific cyclin-D3 isoform X2"/>
    <property type="match status" value="1"/>
</dbReference>
<dbReference type="Ensembl" id="ENSPKIT00000035495.1">
    <property type="protein sequence ID" value="ENSPKIP00000018665.1"/>
    <property type="gene ID" value="ENSPKIG00000004155.1"/>
</dbReference>
<accession>A0A3B3RLF0</accession>
<dbReference type="InterPro" id="IPR039361">
    <property type="entry name" value="Cyclin"/>
</dbReference>
<dbReference type="KEGG" id="pki:111858241"/>
<dbReference type="STRING" id="1676925.ENSPKIP00000018665"/>
<evidence type="ECO:0000259" key="4">
    <source>
        <dbReference type="SMART" id="SM00385"/>
    </source>
</evidence>
<feature type="domain" description="Cyclin-like" evidence="4">
    <location>
        <begin position="60"/>
        <end position="144"/>
    </location>
</feature>
<dbReference type="AlphaFoldDB" id="A0A3B3RLF0"/>
<protein>
    <submittedName>
        <fullName evidence="6">G1/S-specific cyclin-D2-like</fullName>
    </submittedName>
</protein>
<dbReference type="SMART" id="SM01332">
    <property type="entry name" value="Cyclin_C"/>
    <property type="match status" value="1"/>
</dbReference>
<dbReference type="OrthoDB" id="306099at2759"/>
<dbReference type="Gene3D" id="1.10.472.10">
    <property type="entry name" value="Cyclin-like"/>
    <property type="match status" value="2"/>
</dbReference>
<evidence type="ECO:0000256" key="1">
    <source>
        <dbReference type="ARBA" id="ARBA00023127"/>
    </source>
</evidence>
<dbReference type="PANTHER" id="PTHR10177">
    <property type="entry name" value="CYCLINS"/>
    <property type="match status" value="1"/>
</dbReference>
<organism evidence="6 7">
    <name type="scientific">Paramormyrops kingsleyae</name>
    <dbReference type="NCBI Taxonomy" id="1676925"/>
    <lineage>
        <taxon>Eukaryota</taxon>
        <taxon>Metazoa</taxon>
        <taxon>Chordata</taxon>
        <taxon>Craniata</taxon>
        <taxon>Vertebrata</taxon>
        <taxon>Euteleostomi</taxon>
        <taxon>Actinopterygii</taxon>
        <taxon>Neopterygii</taxon>
        <taxon>Teleostei</taxon>
        <taxon>Osteoglossocephala</taxon>
        <taxon>Osteoglossomorpha</taxon>
        <taxon>Osteoglossiformes</taxon>
        <taxon>Mormyridae</taxon>
        <taxon>Paramormyrops</taxon>
    </lineage>
</organism>
<sequence>MSASRWGEGACMGLPEPRCRGSWDLTVIEGLLKSENKHLPSPLYVSLIEEDSHTREALANWTLQVCSEHGSVDAVFPLAISLLDRYLSQSFSLPISPLCLTAACILLASKLADEKAVGADALCTAARFAFLPQHLRDMEIIVLASLHWDITAVTPQDFLPHFLSALRDRAGTLGGDTESLRSFLRARSSTLAALCVCQSQFLGTRPSVIAAAALNCALRELGLQRVQLDRMTSTLAGLCKTDAAAVQHFSEMIEINMLRRSQRMGLKERDLNVNVSDEETQECRASTPTDLRDIDF</sequence>
<evidence type="ECO:0000259" key="5">
    <source>
        <dbReference type="SMART" id="SM01332"/>
    </source>
</evidence>
<dbReference type="Pfam" id="PF00134">
    <property type="entry name" value="Cyclin_N"/>
    <property type="match status" value="1"/>
</dbReference>
<reference evidence="6" key="2">
    <citation type="submission" date="2025-09" db="UniProtKB">
        <authorList>
            <consortium name="Ensembl"/>
        </authorList>
    </citation>
    <scope>IDENTIFICATION</scope>
</reference>
<evidence type="ECO:0000256" key="2">
    <source>
        <dbReference type="RuleBase" id="RU000383"/>
    </source>
</evidence>
<dbReference type="GeneTree" id="ENSGT00940000167404"/>
<dbReference type="Pfam" id="PF02984">
    <property type="entry name" value="Cyclin_C"/>
    <property type="match status" value="1"/>
</dbReference>
<comment type="similarity">
    <text evidence="2">Belongs to the cyclin family.</text>
</comment>
<evidence type="ECO:0000256" key="3">
    <source>
        <dbReference type="SAM" id="MobiDB-lite"/>
    </source>
</evidence>
<keyword evidence="1 2" id="KW-0195">Cyclin</keyword>
<proteinExistence type="inferred from homology"/>
<name>A0A3B3RLF0_9TELE</name>
<evidence type="ECO:0000313" key="6">
    <source>
        <dbReference type="Ensembl" id="ENSPKIP00000018665.1"/>
    </source>
</evidence>
<evidence type="ECO:0000313" key="7">
    <source>
        <dbReference type="Proteomes" id="UP000261540"/>
    </source>
</evidence>
<feature type="domain" description="Cyclin C-terminal" evidence="5">
    <location>
        <begin position="153"/>
        <end position="281"/>
    </location>
</feature>
<dbReference type="InterPro" id="IPR006671">
    <property type="entry name" value="Cyclin_N"/>
</dbReference>
<dbReference type="Proteomes" id="UP000261540">
    <property type="component" value="Unplaced"/>
</dbReference>
<dbReference type="SMART" id="SM00385">
    <property type="entry name" value="CYCLIN"/>
    <property type="match status" value="1"/>
</dbReference>
<dbReference type="InterPro" id="IPR036915">
    <property type="entry name" value="Cyclin-like_sf"/>
</dbReference>
<dbReference type="InterPro" id="IPR013763">
    <property type="entry name" value="Cyclin-like_dom"/>
</dbReference>
<keyword evidence="7" id="KW-1185">Reference proteome</keyword>
<feature type="region of interest" description="Disordered" evidence="3">
    <location>
        <begin position="277"/>
        <end position="296"/>
    </location>
</feature>